<dbReference type="EMBL" id="GEZM01092725">
    <property type="protein sequence ID" value="JAV56483.1"/>
    <property type="molecule type" value="Transcribed_RNA"/>
</dbReference>
<sequence length="124" mass="13885">MMDLANVLYNKGNLLNGTAVACAIVACKIVQTKLRDQLVYGYDKANGADKSTQKGAAQYAVQETQPRYSCNQYRSSRHTSYNPTDLGMDEVVILSRTTTVDALLHNRAYKQRAGSLWTNNHLRR</sequence>
<name>A0A1Y1KAI9_PHOPY</name>
<reference evidence="1" key="1">
    <citation type="journal article" date="2016" name="Sci. Rep.">
        <title>Molecular characterization of firefly nuptial gifts: a multi-omics approach sheds light on postcopulatory sexual selection.</title>
        <authorList>
            <person name="Al-Wathiqui N."/>
            <person name="Fallon T.R."/>
            <person name="South A."/>
            <person name="Weng J.K."/>
            <person name="Lewis S.M."/>
        </authorList>
    </citation>
    <scope>NUCLEOTIDE SEQUENCE</scope>
</reference>
<proteinExistence type="predicted"/>
<dbReference type="AlphaFoldDB" id="A0A1Y1KAI9"/>
<organism evidence="1">
    <name type="scientific">Photinus pyralis</name>
    <name type="common">Common eastern firefly</name>
    <name type="synonym">Lampyris pyralis</name>
    <dbReference type="NCBI Taxonomy" id="7054"/>
    <lineage>
        <taxon>Eukaryota</taxon>
        <taxon>Metazoa</taxon>
        <taxon>Ecdysozoa</taxon>
        <taxon>Arthropoda</taxon>
        <taxon>Hexapoda</taxon>
        <taxon>Insecta</taxon>
        <taxon>Pterygota</taxon>
        <taxon>Neoptera</taxon>
        <taxon>Endopterygota</taxon>
        <taxon>Coleoptera</taxon>
        <taxon>Polyphaga</taxon>
        <taxon>Elateriformia</taxon>
        <taxon>Elateroidea</taxon>
        <taxon>Lampyridae</taxon>
        <taxon>Lampyrinae</taxon>
        <taxon>Photinus</taxon>
    </lineage>
</organism>
<accession>A0A1Y1KAI9</accession>
<dbReference type="EMBL" id="GEZM01092724">
    <property type="protein sequence ID" value="JAV56486.1"/>
    <property type="molecule type" value="Transcribed_RNA"/>
</dbReference>
<protein>
    <submittedName>
        <fullName evidence="1">Uncharacterized protein</fullName>
    </submittedName>
</protein>
<evidence type="ECO:0000313" key="1">
    <source>
        <dbReference type="EMBL" id="JAV56486.1"/>
    </source>
</evidence>